<dbReference type="AlphaFoldDB" id="A0A7G5EKW8"/>
<dbReference type="GO" id="GO:0016491">
    <property type="term" value="F:oxidoreductase activity"/>
    <property type="evidence" value="ECO:0007669"/>
    <property type="project" value="UniProtKB-KW"/>
</dbReference>
<dbReference type="Gene3D" id="3.40.50.720">
    <property type="entry name" value="NAD(P)-binding Rossmann-like Domain"/>
    <property type="match status" value="1"/>
</dbReference>
<comment type="similarity">
    <text evidence="1">Belongs to the short-chain dehydrogenases/reductases (SDR) family.</text>
</comment>
<organism evidence="3 4">
    <name type="scientific">Comamonas piscis</name>
    <dbReference type="NCBI Taxonomy" id="1562974"/>
    <lineage>
        <taxon>Bacteria</taxon>
        <taxon>Pseudomonadati</taxon>
        <taxon>Pseudomonadota</taxon>
        <taxon>Betaproteobacteria</taxon>
        <taxon>Burkholderiales</taxon>
        <taxon>Comamonadaceae</taxon>
        <taxon>Comamonas</taxon>
    </lineage>
</organism>
<dbReference type="PRINTS" id="PR00081">
    <property type="entry name" value="GDHRDH"/>
</dbReference>
<evidence type="ECO:0000313" key="3">
    <source>
        <dbReference type="EMBL" id="QMV74643.1"/>
    </source>
</evidence>
<keyword evidence="2" id="KW-0560">Oxidoreductase</keyword>
<evidence type="ECO:0000256" key="2">
    <source>
        <dbReference type="ARBA" id="ARBA00023002"/>
    </source>
</evidence>
<accession>A0A7G5EKW8</accession>
<reference evidence="3 4" key="1">
    <citation type="journal article" date="2020" name="G3 (Bethesda)">
        <title>CeMbio - The Caenorhabditis elegans Microbiome Resource.</title>
        <authorList>
            <person name="Dirksen P."/>
            <person name="Assie A."/>
            <person name="Zimmermann J."/>
            <person name="Zhang F."/>
            <person name="Tietje A.M."/>
            <person name="Marsh S.A."/>
            <person name="Felix M.A."/>
            <person name="Shapira M."/>
            <person name="Kaleta C."/>
            <person name="Schulenburg H."/>
            <person name="Samuel B."/>
        </authorList>
    </citation>
    <scope>NUCLEOTIDE SEQUENCE [LARGE SCALE GENOMIC DNA]</scope>
    <source>
        <strain evidence="3 4">BIGb0172</strain>
    </source>
</reference>
<keyword evidence="4" id="KW-1185">Reference proteome</keyword>
<evidence type="ECO:0000313" key="4">
    <source>
        <dbReference type="Proteomes" id="UP000515240"/>
    </source>
</evidence>
<dbReference type="PANTHER" id="PTHR24320">
    <property type="entry name" value="RETINOL DEHYDROGENASE"/>
    <property type="match status" value="1"/>
</dbReference>
<dbReference type="InterPro" id="IPR002347">
    <property type="entry name" value="SDR_fam"/>
</dbReference>
<dbReference type="KEGG" id="cpis:HS961_18380"/>
<dbReference type="EMBL" id="CP058554">
    <property type="protein sequence ID" value="QMV74643.1"/>
    <property type="molecule type" value="Genomic_DNA"/>
</dbReference>
<dbReference type="SUPFAM" id="SSF51735">
    <property type="entry name" value="NAD(P)-binding Rossmann-fold domains"/>
    <property type="match status" value="1"/>
</dbReference>
<dbReference type="Proteomes" id="UP000515240">
    <property type="component" value="Chromosome"/>
</dbReference>
<dbReference type="Pfam" id="PF00106">
    <property type="entry name" value="adh_short"/>
    <property type="match status" value="1"/>
</dbReference>
<dbReference type="RefSeq" id="WP_182324466.1">
    <property type="nucleotide sequence ID" value="NZ_CP058554.1"/>
</dbReference>
<protein>
    <submittedName>
        <fullName evidence="3">SDR family NAD(P)-dependent oxidoreductase</fullName>
    </submittedName>
</protein>
<sequence>MSRIFITGSSDGLGQMAAQLLVEGGHQVVLHARNKERAVHAMAQVPGAQAVLSADLSSIEETKALAQKLNDAGHFDAVIHNAAVGFSEPRRVATIDGLPHVFAVNTLAPYILTALMHAPKRLVYISSSLHLSGDPSLGDLAWESRRWGGTQAYSDSKLHIVLLAFAVARHWPGVLSNCVEPGWVATKMGGPDATDDLDLAYRTQAWLAIGTSASHQVTGDYLYHQQSAQALRAAFDPALQDRLLQACAQLSGVALPSH</sequence>
<evidence type="ECO:0000256" key="1">
    <source>
        <dbReference type="ARBA" id="ARBA00006484"/>
    </source>
</evidence>
<dbReference type="PANTHER" id="PTHR24320:SF274">
    <property type="entry name" value="CHAIN DEHYDROGENASE, PUTATIVE (AFU_ORTHOLOGUE AFUA_4G00440)-RELATED"/>
    <property type="match status" value="1"/>
</dbReference>
<name>A0A7G5EKW8_9BURK</name>
<proteinExistence type="inferred from homology"/>
<gene>
    <name evidence="3" type="ORF">HS961_18380</name>
</gene>
<dbReference type="InterPro" id="IPR036291">
    <property type="entry name" value="NAD(P)-bd_dom_sf"/>
</dbReference>